<evidence type="ECO:0000259" key="1">
    <source>
        <dbReference type="Pfam" id="PF13810"/>
    </source>
</evidence>
<dbReference type="AlphaFoldDB" id="R8BVA3"/>
<keyword evidence="3" id="KW-1185">Reference proteome</keyword>
<sequence length="279" mass="30582">MVRDSVSAMTSDPLVVHDLNLNNDKPVPHQLQLVPFNSAWGETNVYGFGGTSLCETDAVSATAALFYLVNANDAGLKGAGVAKVQVINGTPTVTQRYGDNGWWWNSTDTPRYGDVCAYRDVNSEYIYAYGGAPTSITDWGQSAYVYLVRVKASEAFDLSKYQYWWGLQQGWKSTVLTSFTSETAVWWGTGQGQIVYSPYYQCYILVNMGNGGSDVKLRTAPAPEGPWTADVKVYTATPIDGGLTYAGVAHPYLDPTGRTLVVSWTNNNNIEVIRISFSK</sequence>
<protein>
    <submittedName>
        <fullName evidence="2">Putative conserved secreted protein</fullName>
    </submittedName>
</protein>
<proteinExistence type="predicted"/>
<evidence type="ECO:0000313" key="3">
    <source>
        <dbReference type="Proteomes" id="UP000014074"/>
    </source>
</evidence>
<dbReference type="Proteomes" id="UP000014074">
    <property type="component" value="Unassembled WGS sequence"/>
</dbReference>
<feature type="domain" description="DUF4185" evidence="1">
    <location>
        <begin position="117"/>
        <end position="267"/>
    </location>
</feature>
<organism evidence="2 3">
    <name type="scientific">Phaeoacremonium minimum (strain UCR-PA7)</name>
    <name type="common">Esca disease fungus</name>
    <name type="synonym">Togninia minima</name>
    <dbReference type="NCBI Taxonomy" id="1286976"/>
    <lineage>
        <taxon>Eukaryota</taxon>
        <taxon>Fungi</taxon>
        <taxon>Dikarya</taxon>
        <taxon>Ascomycota</taxon>
        <taxon>Pezizomycotina</taxon>
        <taxon>Sordariomycetes</taxon>
        <taxon>Sordariomycetidae</taxon>
        <taxon>Togniniales</taxon>
        <taxon>Togniniaceae</taxon>
        <taxon>Phaeoacremonium</taxon>
    </lineage>
</organism>
<dbReference type="eggNOG" id="ENOG502SRUP">
    <property type="taxonomic scope" value="Eukaryota"/>
</dbReference>
<dbReference type="EMBL" id="KB932835">
    <property type="protein sequence ID" value="EOO03306.1"/>
    <property type="molecule type" value="Genomic_DNA"/>
</dbReference>
<evidence type="ECO:0000313" key="2">
    <source>
        <dbReference type="EMBL" id="EOO03306.1"/>
    </source>
</evidence>
<dbReference type="InterPro" id="IPR025442">
    <property type="entry name" value="DUF4185"/>
</dbReference>
<dbReference type="Pfam" id="PF13810">
    <property type="entry name" value="DUF4185"/>
    <property type="match status" value="1"/>
</dbReference>
<reference evidence="3" key="1">
    <citation type="journal article" date="2013" name="Genome Announc.">
        <title>Draft genome sequence of the ascomycete Phaeoacremonium aleophilum strain UCR-PA7, a causal agent of the esca disease complex in grapevines.</title>
        <authorList>
            <person name="Blanco-Ulate B."/>
            <person name="Rolshausen P."/>
            <person name="Cantu D."/>
        </authorList>
    </citation>
    <scope>NUCLEOTIDE SEQUENCE [LARGE SCALE GENOMIC DNA]</scope>
    <source>
        <strain evidence="3">UCR-PA7</strain>
    </source>
</reference>
<dbReference type="OrthoDB" id="2583188at2759"/>
<dbReference type="HOGENOM" id="CLU_061840_0_0_1"/>
<dbReference type="RefSeq" id="XP_007911905.1">
    <property type="nucleotide sequence ID" value="XM_007913714.1"/>
</dbReference>
<name>R8BVA3_PHAM7</name>
<dbReference type="GeneID" id="19321247"/>
<gene>
    <name evidence="2" type="ORF">UCRPA7_1127</name>
</gene>
<dbReference type="KEGG" id="tmn:UCRPA7_1127"/>
<accession>R8BVA3</accession>